<dbReference type="AlphaFoldDB" id="A0A560FIK0"/>
<dbReference type="PANTHER" id="PTHR11351">
    <property type="entry name" value="ACYL-COA DESATURASE"/>
    <property type="match status" value="1"/>
</dbReference>
<dbReference type="GO" id="GO:0006633">
    <property type="term" value="P:fatty acid biosynthetic process"/>
    <property type="evidence" value="ECO:0007669"/>
    <property type="project" value="UniProtKB-KW"/>
</dbReference>
<feature type="transmembrane region" description="Helical" evidence="12">
    <location>
        <begin position="56"/>
        <end position="76"/>
    </location>
</feature>
<keyword evidence="9" id="KW-0443">Lipid metabolism</keyword>
<accession>A0A560FIK0</accession>
<evidence type="ECO:0000256" key="2">
    <source>
        <dbReference type="ARBA" id="ARBA00008749"/>
    </source>
</evidence>
<dbReference type="EMBL" id="VITN01000005">
    <property type="protein sequence ID" value="TWB21428.1"/>
    <property type="molecule type" value="Genomic_DNA"/>
</dbReference>
<evidence type="ECO:0000256" key="6">
    <source>
        <dbReference type="ARBA" id="ARBA00022989"/>
    </source>
</evidence>
<keyword evidence="11" id="KW-0275">Fatty acid biosynthesis</keyword>
<reference evidence="14 15" key="1">
    <citation type="submission" date="2019-06" db="EMBL/GenBank/DDBJ databases">
        <title>Genomic Encyclopedia of Type Strains, Phase IV (KMG-V): Genome sequencing to study the core and pangenomes of soil and plant-associated prokaryotes.</title>
        <authorList>
            <person name="Whitman W."/>
        </authorList>
    </citation>
    <scope>NUCLEOTIDE SEQUENCE [LARGE SCALE GENOMIC DNA]</scope>
    <source>
        <strain evidence="14 15">BR 11880</strain>
    </source>
</reference>
<keyword evidence="6 12" id="KW-1133">Transmembrane helix</keyword>
<evidence type="ECO:0000313" key="14">
    <source>
        <dbReference type="EMBL" id="TWB21428.1"/>
    </source>
</evidence>
<dbReference type="InterPro" id="IPR015876">
    <property type="entry name" value="Acyl-CoA_DS"/>
</dbReference>
<dbReference type="Pfam" id="PF00487">
    <property type="entry name" value="FA_desaturase"/>
    <property type="match status" value="1"/>
</dbReference>
<dbReference type="CDD" id="cd03505">
    <property type="entry name" value="Delta9-FADS-like"/>
    <property type="match status" value="1"/>
</dbReference>
<evidence type="ECO:0000256" key="11">
    <source>
        <dbReference type="ARBA" id="ARBA00023160"/>
    </source>
</evidence>
<proteinExistence type="inferred from homology"/>
<evidence type="ECO:0000256" key="5">
    <source>
        <dbReference type="ARBA" id="ARBA00022832"/>
    </source>
</evidence>
<evidence type="ECO:0000256" key="1">
    <source>
        <dbReference type="ARBA" id="ARBA00004141"/>
    </source>
</evidence>
<evidence type="ECO:0000313" key="15">
    <source>
        <dbReference type="Proteomes" id="UP000319859"/>
    </source>
</evidence>
<evidence type="ECO:0000259" key="13">
    <source>
        <dbReference type="Pfam" id="PF00487"/>
    </source>
</evidence>
<keyword evidence="4 12" id="KW-0812">Transmembrane</keyword>
<evidence type="ECO:0000256" key="10">
    <source>
        <dbReference type="ARBA" id="ARBA00023136"/>
    </source>
</evidence>
<evidence type="ECO:0000256" key="8">
    <source>
        <dbReference type="ARBA" id="ARBA00023004"/>
    </source>
</evidence>
<comment type="similarity">
    <text evidence="2">Belongs to the fatty acid desaturase type 2 family.</text>
</comment>
<dbReference type="PRINTS" id="PR00075">
    <property type="entry name" value="FACDDSATRASE"/>
</dbReference>
<evidence type="ECO:0000256" key="12">
    <source>
        <dbReference type="SAM" id="Phobius"/>
    </source>
</evidence>
<comment type="caution">
    <text evidence="14">The sequence shown here is derived from an EMBL/GenBank/DDBJ whole genome shotgun (WGS) entry which is preliminary data.</text>
</comment>
<comment type="subcellular location">
    <subcellularLocation>
        <location evidence="1">Membrane</location>
        <topology evidence="1">Multi-pass membrane protein</topology>
    </subcellularLocation>
</comment>
<name>A0A560FIK0_9PROT</name>
<feature type="domain" description="Fatty acid desaturase" evidence="13">
    <location>
        <begin position="56"/>
        <end position="270"/>
    </location>
</feature>
<keyword evidence="7" id="KW-0560">Oxidoreductase</keyword>
<gene>
    <name evidence="14" type="ORF">FBZ89_105303</name>
</gene>
<keyword evidence="3" id="KW-0444">Lipid biosynthesis</keyword>
<evidence type="ECO:0000256" key="4">
    <source>
        <dbReference type="ARBA" id="ARBA00022692"/>
    </source>
</evidence>
<keyword evidence="8" id="KW-0408">Iron</keyword>
<protein>
    <submittedName>
        <fullName evidence="14">Stearoyl-CoA desaturase (Delta-9 desaturase)</fullName>
    </submittedName>
</protein>
<feature type="transmembrane region" description="Helical" evidence="12">
    <location>
        <begin position="169"/>
        <end position="187"/>
    </location>
</feature>
<dbReference type="InterPro" id="IPR005804">
    <property type="entry name" value="FA_desaturase_dom"/>
</dbReference>
<dbReference type="GO" id="GO:0016717">
    <property type="term" value="F:oxidoreductase activity, acting on paired donors, with oxidation of a pair of donors resulting in the reduction of molecular oxygen to two molecules of water"/>
    <property type="evidence" value="ECO:0007669"/>
    <property type="project" value="InterPro"/>
</dbReference>
<dbReference type="GO" id="GO:0016020">
    <property type="term" value="C:membrane"/>
    <property type="evidence" value="ECO:0007669"/>
    <property type="project" value="UniProtKB-SubCell"/>
</dbReference>
<dbReference type="PANTHER" id="PTHR11351:SF31">
    <property type="entry name" value="DESATURASE 1, ISOFORM A-RELATED"/>
    <property type="match status" value="1"/>
</dbReference>
<evidence type="ECO:0000256" key="7">
    <source>
        <dbReference type="ARBA" id="ARBA00023002"/>
    </source>
</evidence>
<evidence type="ECO:0000256" key="3">
    <source>
        <dbReference type="ARBA" id="ARBA00022516"/>
    </source>
</evidence>
<organism evidence="14 15">
    <name type="scientific">Nitrospirillum amazonense</name>
    <dbReference type="NCBI Taxonomy" id="28077"/>
    <lineage>
        <taxon>Bacteria</taxon>
        <taxon>Pseudomonadati</taxon>
        <taxon>Pseudomonadota</taxon>
        <taxon>Alphaproteobacteria</taxon>
        <taxon>Rhodospirillales</taxon>
        <taxon>Azospirillaceae</taxon>
        <taxon>Nitrospirillum</taxon>
    </lineage>
</organism>
<keyword evidence="5" id="KW-0276">Fatty acid metabolism</keyword>
<feature type="transmembrane region" description="Helical" evidence="12">
    <location>
        <begin position="28"/>
        <end position="49"/>
    </location>
</feature>
<dbReference type="Proteomes" id="UP000319859">
    <property type="component" value="Unassembled WGS sequence"/>
</dbReference>
<evidence type="ECO:0000256" key="9">
    <source>
        <dbReference type="ARBA" id="ARBA00023098"/>
    </source>
</evidence>
<dbReference type="RefSeq" id="WP_246172133.1">
    <property type="nucleotide sequence ID" value="NZ_VITN01000005.1"/>
</dbReference>
<keyword evidence="10 12" id="KW-0472">Membrane</keyword>
<sequence length="422" mass="47672">MTSPARDTAGPRVTPRVETPADHYLDDIQATGAVPFILVHLACLGAIWTGVYWQDVALAVGLYGLRMFGITGGYHRYFSHRAYKTSRWFQFILAFIAQTSAQRGILWWAAKHRHHHRYSDTPADVHSPAQRGFWYAHMGWIFTARHDQTDLAAVPDLAKFPELRFLDRFHYLPAFILAVAVWFAAGWSGLVVGFFWSTIATYHGTFCINSLAHVYGRRRYLTGDDSRNNWWFALLTMGEGWHNNHHAYQSAACQGFRWWEIDTTYYILKALSWVGITWDLHRPPAAVVRGEQRLGKAIIDRAAGQLAATFHVEQIAARLQATLADTPSLADVKAELQHKLQNARAQAEAMLASLHMPELHMPAMPSLPELHMPSMPTLPTREELKERAAAMFVRTSSMDDIVDRARQLLIEAVCARLATAAA</sequence>